<evidence type="ECO:0000256" key="1">
    <source>
        <dbReference type="ARBA" id="ARBA00022468"/>
    </source>
</evidence>
<dbReference type="GO" id="GO:0007165">
    <property type="term" value="P:signal transduction"/>
    <property type="evidence" value="ECO:0007669"/>
    <property type="project" value="InterPro"/>
</dbReference>
<proteinExistence type="predicted"/>
<keyword evidence="4" id="KW-1185">Reference proteome</keyword>
<protein>
    <submittedName>
        <fullName evidence="3">Rho GTPase-activating protein</fullName>
    </submittedName>
</protein>
<dbReference type="GO" id="GO:0005737">
    <property type="term" value="C:cytoplasm"/>
    <property type="evidence" value="ECO:0007669"/>
    <property type="project" value="TreeGrafter"/>
</dbReference>
<dbReference type="SUPFAM" id="SSF48350">
    <property type="entry name" value="GTPase activation domain, GAP"/>
    <property type="match status" value="1"/>
</dbReference>
<feature type="domain" description="Rho-GAP" evidence="2">
    <location>
        <begin position="230"/>
        <end position="369"/>
    </location>
</feature>
<dbReference type="AlphaFoldDB" id="A0AAW2ZN63"/>
<evidence type="ECO:0000313" key="3">
    <source>
        <dbReference type="EMBL" id="KAL0491298.1"/>
    </source>
</evidence>
<comment type="caution">
    <text evidence="3">The sequence shown here is derived from an EMBL/GenBank/DDBJ whole genome shotgun (WGS) entry which is preliminary data.</text>
</comment>
<dbReference type="Pfam" id="PF00620">
    <property type="entry name" value="RhoGAP"/>
    <property type="match status" value="1"/>
</dbReference>
<dbReference type="PANTHER" id="PTHR23176:SF129">
    <property type="entry name" value="RHO GTPASE ACTIVATING PROTEIN AT 16F, ISOFORM E-RELATED"/>
    <property type="match status" value="1"/>
</dbReference>
<organism evidence="3 4">
    <name type="scientific">Acrasis kona</name>
    <dbReference type="NCBI Taxonomy" id="1008807"/>
    <lineage>
        <taxon>Eukaryota</taxon>
        <taxon>Discoba</taxon>
        <taxon>Heterolobosea</taxon>
        <taxon>Tetramitia</taxon>
        <taxon>Eutetramitia</taxon>
        <taxon>Acrasidae</taxon>
        <taxon>Acrasis</taxon>
    </lineage>
</organism>
<sequence length="369" mass="42388">MSEYNDKEIKTRKKKVTLNWLGSRKRSQTSTSTIVPPAPRRKSIMQPLGQRIRQYKATEEFYENQMQSFKAISEAHDVLGEKEAEMADSLERYCFSNMTRTTTNAHALDLIDMCDQLGVNLKRLSDLKRSLNQSIDSEAVSRLDELMVASKAPAEIQLNTNQLDVETEHALTLRNVGLSRSLVAFAKNYSAYFEQGANIMKTMKVLIESIETRSTPLPIRTPSTTLIFGRPLRKVMGRYHELGEIPAQIEHCLQYVEKNFYDQPGVYRINGHASEVERIKQMLDNGEFPEFDELDINNKGHSICGTIKLYIRELPEPLLTFDKFDDFIEAAKIKDPTEQLKAFEKLLDELPELNFKLLKRIGQNIWSCD</sequence>
<dbReference type="Proteomes" id="UP001431209">
    <property type="component" value="Unassembled WGS sequence"/>
</dbReference>
<evidence type="ECO:0000259" key="2">
    <source>
        <dbReference type="PROSITE" id="PS50238"/>
    </source>
</evidence>
<dbReference type="GO" id="GO:0005096">
    <property type="term" value="F:GTPase activator activity"/>
    <property type="evidence" value="ECO:0007669"/>
    <property type="project" value="UniProtKB-KW"/>
</dbReference>
<accession>A0AAW2ZN63</accession>
<dbReference type="CDD" id="cd00159">
    <property type="entry name" value="RhoGAP"/>
    <property type="match status" value="1"/>
</dbReference>
<dbReference type="EMBL" id="JAOPGA020001780">
    <property type="protein sequence ID" value="KAL0491298.1"/>
    <property type="molecule type" value="Genomic_DNA"/>
</dbReference>
<dbReference type="InterPro" id="IPR050729">
    <property type="entry name" value="Rho-GAP"/>
</dbReference>
<dbReference type="SMART" id="SM00324">
    <property type="entry name" value="RhoGAP"/>
    <property type="match status" value="1"/>
</dbReference>
<dbReference type="InterPro" id="IPR000198">
    <property type="entry name" value="RhoGAP_dom"/>
</dbReference>
<reference evidence="3 4" key="1">
    <citation type="submission" date="2024-03" db="EMBL/GenBank/DDBJ databases">
        <title>The Acrasis kona genome and developmental transcriptomes reveal deep origins of eukaryotic multicellular pathways.</title>
        <authorList>
            <person name="Sheikh S."/>
            <person name="Fu C.-J."/>
            <person name="Brown M.W."/>
            <person name="Baldauf S.L."/>
        </authorList>
    </citation>
    <scope>NUCLEOTIDE SEQUENCE [LARGE SCALE GENOMIC DNA]</scope>
    <source>
        <strain evidence="3 4">ATCC MYA-3509</strain>
    </source>
</reference>
<evidence type="ECO:0000313" key="4">
    <source>
        <dbReference type="Proteomes" id="UP001431209"/>
    </source>
</evidence>
<dbReference type="Gene3D" id="1.10.555.10">
    <property type="entry name" value="Rho GTPase activation protein"/>
    <property type="match status" value="1"/>
</dbReference>
<name>A0AAW2ZN63_9EUKA</name>
<gene>
    <name evidence="3" type="ORF">AKO1_002379</name>
</gene>
<keyword evidence="1" id="KW-0343">GTPase activation</keyword>
<dbReference type="PROSITE" id="PS50238">
    <property type="entry name" value="RHOGAP"/>
    <property type="match status" value="1"/>
</dbReference>
<dbReference type="InterPro" id="IPR008936">
    <property type="entry name" value="Rho_GTPase_activation_prot"/>
</dbReference>
<dbReference type="PANTHER" id="PTHR23176">
    <property type="entry name" value="RHO/RAC/CDC GTPASE-ACTIVATING PROTEIN"/>
    <property type="match status" value="1"/>
</dbReference>